<keyword evidence="3" id="KW-1185">Reference proteome</keyword>
<dbReference type="AlphaFoldDB" id="A0AAV6VYA7"/>
<evidence type="ECO:0000313" key="3">
    <source>
        <dbReference type="Proteomes" id="UP000827092"/>
    </source>
</evidence>
<evidence type="ECO:0000256" key="1">
    <source>
        <dbReference type="SAM" id="MobiDB-lite"/>
    </source>
</evidence>
<sequence length="84" mass="9269">MPFRLLSHHPRSPSFGSEPGYVKSKKKNRNQKIRNKSPPHTSTKVIHLLRVTLNTLTSHVTHPAAGLRALLGSSVLPIGTQGER</sequence>
<evidence type="ECO:0000313" key="2">
    <source>
        <dbReference type="EMBL" id="KAG8200807.1"/>
    </source>
</evidence>
<reference evidence="2 3" key="1">
    <citation type="journal article" date="2022" name="Nat. Ecol. Evol.">
        <title>A masculinizing supergene underlies an exaggerated male reproductive morph in a spider.</title>
        <authorList>
            <person name="Hendrickx F."/>
            <person name="De Corte Z."/>
            <person name="Sonet G."/>
            <person name="Van Belleghem S.M."/>
            <person name="Kostlbacher S."/>
            <person name="Vangestel C."/>
        </authorList>
    </citation>
    <scope>NUCLEOTIDE SEQUENCE [LARGE SCALE GENOMIC DNA]</scope>
    <source>
        <strain evidence="2">W744_W776</strain>
    </source>
</reference>
<organism evidence="2 3">
    <name type="scientific">Oedothorax gibbosus</name>
    <dbReference type="NCBI Taxonomy" id="931172"/>
    <lineage>
        <taxon>Eukaryota</taxon>
        <taxon>Metazoa</taxon>
        <taxon>Ecdysozoa</taxon>
        <taxon>Arthropoda</taxon>
        <taxon>Chelicerata</taxon>
        <taxon>Arachnida</taxon>
        <taxon>Araneae</taxon>
        <taxon>Araneomorphae</taxon>
        <taxon>Entelegynae</taxon>
        <taxon>Araneoidea</taxon>
        <taxon>Linyphiidae</taxon>
        <taxon>Erigoninae</taxon>
        <taxon>Oedothorax</taxon>
    </lineage>
</organism>
<comment type="caution">
    <text evidence="2">The sequence shown here is derived from an EMBL/GenBank/DDBJ whole genome shotgun (WGS) entry which is preliminary data.</text>
</comment>
<proteinExistence type="predicted"/>
<feature type="compositionally biased region" description="Basic residues" evidence="1">
    <location>
        <begin position="1"/>
        <end position="11"/>
    </location>
</feature>
<protein>
    <submittedName>
        <fullName evidence="2">Uncharacterized protein</fullName>
    </submittedName>
</protein>
<dbReference type="EMBL" id="JAFNEN010000013">
    <property type="protein sequence ID" value="KAG8200807.1"/>
    <property type="molecule type" value="Genomic_DNA"/>
</dbReference>
<feature type="region of interest" description="Disordered" evidence="1">
    <location>
        <begin position="1"/>
        <end position="43"/>
    </location>
</feature>
<accession>A0AAV6VYA7</accession>
<name>A0AAV6VYA7_9ARAC</name>
<dbReference type="Proteomes" id="UP000827092">
    <property type="component" value="Unassembled WGS sequence"/>
</dbReference>
<feature type="compositionally biased region" description="Basic residues" evidence="1">
    <location>
        <begin position="23"/>
        <end position="37"/>
    </location>
</feature>
<gene>
    <name evidence="2" type="ORF">JTE90_006388</name>
</gene>